<feature type="region of interest" description="Disordered" evidence="1">
    <location>
        <begin position="161"/>
        <end position="183"/>
    </location>
</feature>
<feature type="compositionally biased region" description="Polar residues" evidence="1">
    <location>
        <begin position="366"/>
        <end position="377"/>
    </location>
</feature>
<feature type="compositionally biased region" description="Basic and acidic residues" evidence="1">
    <location>
        <begin position="37"/>
        <end position="48"/>
    </location>
</feature>
<proteinExistence type="predicted"/>
<dbReference type="OrthoDB" id="2351940at2759"/>
<feature type="compositionally biased region" description="Polar residues" evidence="1">
    <location>
        <begin position="342"/>
        <end position="358"/>
    </location>
</feature>
<feature type="compositionally biased region" description="Basic residues" evidence="1">
    <location>
        <begin position="328"/>
        <end position="337"/>
    </location>
</feature>
<evidence type="ECO:0000313" key="2">
    <source>
        <dbReference type="EMBL" id="KAG8626839.1"/>
    </source>
</evidence>
<evidence type="ECO:0000313" key="3">
    <source>
        <dbReference type="Proteomes" id="UP000809789"/>
    </source>
</evidence>
<accession>A0A8K0KZG6</accession>
<comment type="caution">
    <text evidence="2">The sequence shown here is derived from an EMBL/GenBank/DDBJ whole genome shotgun (WGS) entry which is preliminary data.</text>
</comment>
<feature type="region of interest" description="Disordered" evidence="1">
    <location>
        <begin position="309"/>
        <end position="378"/>
    </location>
</feature>
<dbReference type="Proteomes" id="UP000809789">
    <property type="component" value="Unassembled WGS sequence"/>
</dbReference>
<sequence>MRPAGPRSPTYEGRGWPRSDDSDEDERPRHAKRRRLDLHSHTSDEKAHKYGHYGQVEPGRLKFELSSCDGGVHDDGARAVYYGPSNILRHDQSVYCSRSPSCNIIIRHHDNSAFALEKLYILGPECGFTSPVRHGTVCIGMGLDELMPLAAEALLYSARGGTFNESDGEDEGEGEGGEQLSLLESLRDPEISRAIRPRGEDWSQAPYPFPYPLPPAQSTSNRDGRIWPNNDFSWPALEPQRRPAGANAPGSYPGNVPSVPRRYTSNSTRMTTLDSGMQVTFDCSEEVHWPEEPTTAAVLDDRRRREQRINDGLDSDEGAETYQDRRFRSFQRLRRGIRQRETPSYPQMDSPRRGSTQPGLLRPPTMHQSGSHAGSSRTLHDVTKVKFHMEHRKSKVAIHFDPPVSGTCILLQLHGASDAENVDIQTVIACGYAGPRFLPATSLA</sequence>
<dbReference type="AlphaFoldDB" id="A0A8K0KZG6"/>
<organism evidence="2 3">
    <name type="scientific">Elsinoe batatas</name>
    <dbReference type="NCBI Taxonomy" id="2601811"/>
    <lineage>
        <taxon>Eukaryota</taxon>
        <taxon>Fungi</taxon>
        <taxon>Dikarya</taxon>
        <taxon>Ascomycota</taxon>
        <taxon>Pezizomycotina</taxon>
        <taxon>Dothideomycetes</taxon>
        <taxon>Dothideomycetidae</taxon>
        <taxon>Myriangiales</taxon>
        <taxon>Elsinoaceae</taxon>
        <taxon>Elsinoe</taxon>
    </lineage>
</organism>
<name>A0A8K0KZG6_9PEZI</name>
<gene>
    <name evidence="2" type="ORF">KVT40_005784</name>
</gene>
<feature type="compositionally biased region" description="Acidic residues" evidence="1">
    <location>
        <begin position="166"/>
        <end position="176"/>
    </location>
</feature>
<feature type="region of interest" description="Disordered" evidence="1">
    <location>
        <begin position="240"/>
        <end position="262"/>
    </location>
</feature>
<feature type="region of interest" description="Disordered" evidence="1">
    <location>
        <begin position="1"/>
        <end position="53"/>
    </location>
</feature>
<dbReference type="EMBL" id="JAESVG020000006">
    <property type="protein sequence ID" value="KAG8626839.1"/>
    <property type="molecule type" value="Genomic_DNA"/>
</dbReference>
<reference evidence="2" key="1">
    <citation type="submission" date="2021-07" db="EMBL/GenBank/DDBJ databases">
        <title>Elsinoe batatas strain:CRI-CJ2 Genome sequencing and assembly.</title>
        <authorList>
            <person name="Huang L."/>
        </authorList>
    </citation>
    <scope>NUCLEOTIDE SEQUENCE</scope>
    <source>
        <strain evidence="2">CRI-CJ2</strain>
    </source>
</reference>
<evidence type="ECO:0000256" key="1">
    <source>
        <dbReference type="SAM" id="MobiDB-lite"/>
    </source>
</evidence>
<protein>
    <submittedName>
        <fullName evidence="2">Uncharacterized protein</fullName>
    </submittedName>
</protein>
<keyword evidence="3" id="KW-1185">Reference proteome</keyword>